<dbReference type="CDD" id="cd07185">
    <property type="entry name" value="OmpA_C-like"/>
    <property type="match status" value="1"/>
</dbReference>
<keyword evidence="6" id="KW-1185">Reference proteome</keyword>
<keyword evidence="3" id="KW-0812">Transmembrane</keyword>
<dbReference type="InterPro" id="IPR006665">
    <property type="entry name" value="OmpA-like"/>
</dbReference>
<protein>
    <submittedName>
        <fullName evidence="5">Type VI secretion system protein TssL</fullName>
    </submittedName>
</protein>
<dbReference type="InterPro" id="IPR017732">
    <property type="entry name" value="T4/T6SS_DotU"/>
</dbReference>
<accession>A0A418NN62</accession>
<evidence type="ECO:0000256" key="1">
    <source>
        <dbReference type="PROSITE-ProRule" id="PRU00473"/>
    </source>
</evidence>
<evidence type="ECO:0000259" key="4">
    <source>
        <dbReference type="PROSITE" id="PS51123"/>
    </source>
</evidence>
<feature type="region of interest" description="Disordered" evidence="2">
    <location>
        <begin position="1"/>
        <end position="114"/>
    </location>
</feature>
<dbReference type="SUPFAM" id="SSF103088">
    <property type="entry name" value="OmpA-like"/>
    <property type="match status" value="1"/>
</dbReference>
<evidence type="ECO:0000256" key="2">
    <source>
        <dbReference type="SAM" id="MobiDB-lite"/>
    </source>
</evidence>
<feature type="domain" description="OmpA-like" evidence="4">
    <location>
        <begin position="375"/>
        <end position="496"/>
    </location>
</feature>
<comment type="caution">
    <text evidence="5">The sequence shown here is derived from an EMBL/GenBank/DDBJ whole genome shotgun (WGS) entry which is preliminary data.</text>
</comment>
<feature type="compositionally biased region" description="Gly residues" evidence="2">
    <location>
        <begin position="31"/>
        <end position="40"/>
    </location>
</feature>
<dbReference type="Gene3D" id="1.25.40.590">
    <property type="entry name" value="Type IV / VI secretion system, DotU"/>
    <property type="match status" value="1"/>
</dbReference>
<dbReference type="GO" id="GO:0016020">
    <property type="term" value="C:membrane"/>
    <property type="evidence" value="ECO:0007669"/>
    <property type="project" value="UniProtKB-UniRule"/>
</dbReference>
<dbReference type="PANTHER" id="PTHR38033:SF1">
    <property type="entry name" value="DOTU FAMILY TYPE IV_VI SECRETION SYSTEM PROTEIN"/>
    <property type="match status" value="1"/>
</dbReference>
<dbReference type="NCBIfam" id="NF038228">
    <property type="entry name" value="IcmH_DotU_IVB"/>
    <property type="match status" value="1"/>
</dbReference>
<dbReference type="NCBIfam" id="TIGR03349">
    <property type="entry name" value="IV_VI_DotU"/>
    <property type="match status" value="1"/>
</dbReference>
<dbReference type="RefSeq" id="WP_119588169.1">
    <property type="nucleotide sequence ID" value="NZ_CAWODQ010000005.1"/>
</dbReference>
<feature type="compositionally biased region" description="Pro residues" evidence="2">
    <location>
        <begin position="42"/>
        <end position="51"/>
    </location>
</feature>
<reference evidence="5 6" key="1">
    <citation type="submission" date="2018-08" db="EMBL/GenBank/DDBJ databases">
        <title>Erythrobacter zhengii sp.nov., a bacterium isolated from deep-sea sediment.</title>
        <authorList>
            <person name="Fang C."/>
            <person name="Wu Y.-H."/>
            <person name="Sun C."/>
            <person name="Wang H."/>
            <person name="Cheng H."/>
            <person name="Meng F.-X."/>
            <person name="Wang C.-S."/>
            <person name="Xu X.-W."/>
        </authorList>
    </citation>
    <scope>NUCLEOTIDE SEQUENCE [LARGE SCALE GENOMIC DNA]</scope>
    <source>
        <strain evidence="5 6">V18</strain>
    </source>
</reference>
<keyword evidence="1 3" id="KW-0472">Membrane</keyword>
<feature type="compositionally biased region" description="Pro residues" evidence="2">
    <location>
        <begin position="78"/>
        <end position="89"/>
    </location>
</feature>
<dbReference type="Pfam" id="PF09850">
    <property type="entry name" value="DotU"/>
    <property type="match status" value="1"/>
</dbReference>
<dbReference type="Pfam" id="PF00691">
    <property type="entry name" value="OmpA"/>
    <property type="match status" value="1"/>
</dbReference>
<feature type="transmembrane region" description="Helical" evidence="3">
    <location>
        <begin position="294"/>
        <end position="320"/>
    </location>
</feature>
<evidence type="ECO:0000313" key="6">
    <source>
        <dbReference type="Proteomes" id="UP000286576"/>
    </source>
</evidence>
<dbReference type="AlphaFoldDB" id="A0A418NN62"/>
<evidence type="ECO:0000256" key="3">
    <source>
        <dbReference type="SAM" id="Phobius"/>
    </source>
</evidence>
<dbReference type="Proteomes" id="UP000286576">
    <property type="component" value="Unassembled WGS sequence"/>
</dbReference>
<name>A0A418NN62_9SPHN</name>
<sequence>MSDDGNKTVFRPSPLKGGGNRPGTPSPPPAAGGGFSGGDWGTPPPPPPPPTGGGGWDAPSPPPPPPGSGSGGRFDPLGPSPSAPPPPPMGATREFMASPADSVPSPQTPRTDRNPMLAHAAPVLAMVAAVQSGRWQISLPEFHRKVSEAIGRFEQAIAPIYPEPVRQRAKYAICATVDDVAQNLPGSGNDSAQWAQRNMQVLFFQQNIGGDRFWNLVQEMLRDPQRNSDLIEMFHACLAAGFEGRLRTMPDGQGKKQEVMNSLYGALEHVRSLSQQEVVSHWRGEDTPRKPPNFWTVVALVAAAAAGIAFLLYLVLFFVLMATNSEPEERVAGLFPSEPVSLNRQATVLAPPPTSTETRLREFLAPEIQQGLVVVENDRVRTTVGTLFASASDQLVGDNARLFRRIGEAIELEQGPVTVEGHADSDKVSPTIEFPNNMALSQARADTVAQIIAGQLSDPGRVNAVGFGDTRPIATNETAEGKAENRRVEIVLDLGS</sequence>
<gene>
    <name evidence="5" type="ORF">D2V07_17325</name>
</gene>
<dbReference type="Gene3D" id="3.30.1330.60">
    <property type="entry name" value="OmpA-like domain"/>
    <property type="match status" value="1"/>
</dbReference>
<dbReference type="EMBL" id="QXFL01000013">
    <property type="protein sequence ID" value="RIV82870.1"/>
    <property type="molecule type" value="Genomic_DNA"/>
</dbReference>
<dbReference type="PROSITE" id="PS51123">
    <property type="entry name" value="OMPA_2"/>
    <property type="match status" value="1"/>
</dbReference>
<keyword evidence="3" id="KW-1133">Transmembrane helix</keyword>
<organism evidence="5 6">
    <name type="scientific">Aurantiacibacter zhengii</name>
    <dbReference type="NCBI Taxonomy" id="2307003"/>
    <lineage>
        <taxon>Bacteria</taxon>
        <taxon>Pseudomonadati</taxon>
        <taxon>Pseudomonadota</taxon>
        <taxon>Alphaproteobacteria</taxon>
        <taxon>Sphingomonadales</taxon>
        <taxon>Erythrobacteraceae</taxon>
        <taxon>Aurantiacibacter</taxon>
    </lineage>
</organism>
<evidence type="ECO:0000313" key="5">
    <source>
        <dbReference type="EMBL" id="RIV82870.1"/>
    </source>
</evidence>
<dbReference type="InterPro" id="IPR038522">
    <property type="entry name" value="T4/T6SS_DotU_sf"/>
</dbReference>
<dbReference type="OrthoDB" id="9814546at2"/>
<proteinExistence type="predicted"/>
<dbReference type="PANTHER" id="PTHR38033">
    <property type="entry name" value="MEMBRANE PROTEIN-RELATED"/>
    <property type="match status" value="1"/>
</dbReference>
<dbReference type="InterPro" id="IPR036737">
    <property type="entry name" value="OmpA-like_sf"/>
</dbReference>